<feature type="binding site" evidence="5">
    <location>
        <begin position="128"/>
        <end position="132"/>
    </location>
    <ligand>
        <name>5-phospho-alpha-D-ribose 1-diphosphate</name>
        <dbReference type="ChEBI" id="CHEBI:58017"/>
    </ligand>
</feature>
<evidence type="ECO:0000256" key="4">
    <source>
        <dbReference type="ARBA" id="ARBA00022726"/>
    </source>
</evidence>
<dbReference type="HAMAP" id="MF_01184">
    <property type="entry name" value="XPRTase"/>
    <property type="match status" value="1"/>
</dbReference>
<dbReference type="GO" id="GO:0032265">
    <property type="term" value="P:XMP salvage"/>
    <property type="evidence" value="ECO:0007669"/>
    <property type="project" value="UniProtKB-UniRule"/>
</dbReference>
<dbReference type="InterPro" id="IPR029057">
    <property type="entry name" value="PRTase-like"/>
</dbReference>
<dbReference type="PANTHER" id="PTHR43864">
    <property type="entry name" value="HYPOXANTHINE/GUANINE PHOSPHORIBOSYLTRANSFERASE"/>
    <property type="match status" value="1"/>
</dbReference>
<dbReference type="EC" id="2.4.2.22" evidence="5 6"/>
<dbReference type="InterPro" id="IPR050118">
    <property type="entry name" value="Pur/Pyrimidine_PRTase"/>
</dbReference>
<evidence type="ECO:0000313" key="9">
    <source>
        <dbReference type="Proteomes" id="UP001143328"/>
    </source>
</evidence>
<organism evidence="8 9">
    <name type="scientific">Pseudomonas turukhanskensis</name>
    <dbReference type="NCBI Taxonomy" id="1806536"/>
    <lineage>
        <taxon>Bacteria</taxon>
        <taxon>Pseudomonadati</taxon>
        <taxon>Pseudomonadota</taxon>
        <taxon>Gammaproteobacteria</taxon>
        <taxon>Pseudomonadales</taxon>
        <taxon>Pseudomonadaceae</taxon>
        <taxon>Pseudomonas</taxon>
    </lineage>
</organism>
<comment type="similarity">
    <text evidence="5">Belongs to the purine/pyrimidine phosphoribosyltransferase family. Xpt subfamily.</text>
</comment>
<reference evidence="8" key="1">
    <citation type="journal article" date="2014" name="Int. J. Syst. Evol. Microbiol.">
        <title>Complete genome sequence of Corynebacterium casei LMG S-19264T (=DSM 44701T), isolated from a smear-ripened cheese.</title>
        <authorList>
            <consortium name="US DOE Joint Genome Institute (JGI-PGF)"/>
            <person name="Walter F."/>
            <person name="Albersmeier A."/>
            <person name="Kalinowski J."/>
            <person name="Ruckert C."/>
        </authorList>
    </citation>
    <scope>NUCLEOTIDE SEQUENCE</scope>
    <source>
        <strain evidence="8">VKM B-2935</strain>
    </source>
</reference>
<sequence length="190" mass="20755">MEALKNKIIEEGVVLSDQVLKVDAFLNHQIDPRLMQQIGSAFAELFKDQGITKIVTIEASGIAPSIMAGLELGVPVIFARKYQSLTLTDNLLVSKVFSFTKQTESTIAVSAKHLLASDRVLLIDDFLANGRAAHGLIDLIKQSGATIVGIGVVIEKSFQKGREELDEQGYWVESLARIKSLEGGKVEFLE</sequence>
<dbReference type="SUPFAM" id="SSF53271">
    <property type="entry name" value="PRTase-like"/>
    <property type="match status" value="1"/>
</dbReference>
<comment type="pathway">
    <text evidence="5">Purine metabolism; XMP biosynthesis via salvage pathway; XMP from xanthine: step 1/1.</text>
</comment>
<keyword evidence="1 5" id="KW-0963">Cytoplasm</keyword>
<dbReference type="InterPro" id="IPR010079">
    <property type="entry name" value="Xanthine_PRibTrfase"/>
</dbReference>
<evidence type="ECO:0000256" key="2">
    <source>
        <dbReference type="ARBA" id="ARBA00022676"/>
    </source>
</evidence>
<comment type="subcellular location">
    <subcellularLocation>
        <location evidence="5">Cytoplasm</location>
    </subcellularLocation>
</comment>
<dbReference type="Gene3D" id="3.40.50.2020">
    <property type="match status" value="1"/>
</dbReference>
<proteinExistence type="inferred from homology"/>
<gene>
    <name evidence="5 8" type="primary">xpt</name>
    <name evidence="8" type="ORF">GCM10017655_06000</name>
</gene>
<comment type="caution">
    <text evidence="8">The sequence shown here is derived from an EMBL/GenBank/DDBJ whole genome shotgun (WGS) entry which is preliminary data.</text>
</comment>
<evidence type="ECO:0000313" key="8">
    <source>
        <dbReference type="EMBL" id="GLK87538.1"/>
    </source>
</evidence>
<dbReference type="PANTHER" id="PTHR43864:SF1">
    <property type="entry name" value="XANTHINE PHOSPHORIBOSYLTRANSFERASE"/>
    <property type="match status" value="1"/>
</dbReference>
<comment type="function">
    <text evidence="5">Converts the preformed base xanthine, a product of nucleic acid breakdown, to xanthosine 5'-monophosphate (XMP), so it can be reused for RNA or DNA synthesis.</text>
</comment>
<feature type="binding site" evidence="5">
    <location>
        <position position="27"/>
    </location>
    <ligand>
        <name>xanthine</name>
        <dbReference type="ChEBI" id="CHEBI:17712"/>
    </ligand>
</feature>
<dbReference type="FunFam" id="3.40.50.2020:FF:000027">
    <property type="entry name" value="Xanthine phosphoribosyltransferase"/>
    <property type="match status" value="1"/>
</dbReference>
<reference evidence="8" key="2">
    <citation type="submission" date="2023-01" db="EMBL/GenBank/DDBJ databases">
        <authorList>
            <person name="Sun Q."/>
            <person name="Evtushenko L."/>
        </authorList>
    </citation>
    <scope>NUCLEOTIDE SEQUENCE</scope>
    <source>
        <strain evidence="8">VKM B-2935</strain>
    </source>
</reference>
<keyword evidence="9" id="KW-1185">Reference proteome</keyword>
<dbReference type="GO" id="GO:0006166">
    <property type="term" value="P:purine ribonucleoside salvage"/>
    <property type="evidence" value="ECO:0007669"/>
    <property type="project" value="UniProtKB-KW"/>
</dbReference>
<dbReference type="RefSeq" id="WP_271193781.1">
    <property type="nucleotide sequence ID" value="NZ_BSFN01000001.1"/>
</dbReference>
<evidence type="ECO:0000256" key="1">
    <source>
        <dbReference type="ARBA" id="ARBA00022490"/>
    </source>
</evidence>
<feature type="binding site" evidence="5">
    <location>
        <position position="20"/>
    </location>
    <ligand>
        <name>xanthine</name>
        <dbReference type="ChEBI" id="CHEBI:17712"/>
    </ligand>
</feature>
<dbReference type="CDD" id="cd06223">
    <property type="entry name" value="PRTases_typeI"/>
    <property type="match status" value="1"/>
</dbReference>
<dbReference type="Pfam" id="PF00156">
    <property type="entry name" value="Pribosyltran"/>
    <property type="match status" value="1"/>
</dbReference>
<evidence type="ECO:0000256" key="6">
    <source>
        <dbReference type="NCBIfam" id="TIGR01744"/>
    </source>
</evidence>
<dbReference type="GO" id="GO:0046110">
    <property type="term" value="P:xanthine metabolic process"/>
    <property type="evidence" value="ECO:0007669"/>
    <property type="project" value="UniProtKB-UniRule"/>
</dbReference>
<evidence type="ECO:0000259" key="7">
    <source>
        <dbReference type="Pfam" id="PF00156"/>
    </source>
</evidence>
<keyword evidence="4 5" id="KW-0660">Purine salvage</keyword>
<dbReference type="AlphaFoldDB" id="A0A9W6NE16"/>
<evidence type="ECO:0000256" key="5">
    <source>
        <dbReference type="HAMAP-Rule" id="MF_01184"/>
    </source>
</evidence>
<accession>A0A9W6NE16</accession>
<dbReference type="GO" id="GO:0005737">
    <property type="term" value="C:cytoplasm"/>
    <property type="evidence" value="ECO:0007669"/>
    <property type="project" value="UniProtKB-SubCell"/>
</dbReference>
<dbReference type="GO" id="GO:0000310">
    <property type="term" value="F:xanthine phosphoribosyltransferase activity"/>
    <property type="evidence" value="ECO:0007669"/>
    <property type="project" value="UniProtKB-UniRule"/>
</dbReference>
<feature type="binding site" evidence="5">
    <location>
        <position position="156"/>
    </location>
    <ligand>
        <name>xanthine</name>
        <dbReference type="ChEBI" id="CHEBI:17712"/>
    </ligand>
</feature>
<dbReference type="InterPro" id="IPR000836">
    <property type="entry name" value="PRTase_dom"/>
</dbReference>
<comment type="catalytic activity">
    <reaction evidence="5">
        <text>XMP + diphosphate = xanthine + 5-phospho-alpha-D-ribose 1-diphosphate</text>
        <dbReference type="Rhea" id="RHEA:10800"/>
        <dbReference type="ChEBI" id="CHEBI:17712"/>
        <dbReference type="ChEBI" id="CHEBI:33019"/>
        <dbReference type="ChEBI" id="CHEBI:57464"/>
        <dbReference type="ChEBI" id="CHEBI:58017"/>
        <dbReference type="EC" id="2.4.2.22"/>
    </reaction>
</comment>
<dbReference type="Proteomes" id="UP001143328">
    <property type="component" value="Unassembled WGS sequence"/>
</dbReference>
<protein>
    <recommendedName>
        <fullName evidence="5 6">Xanthine phosphoribosyltransferase</fullName>
        <shortName evidence="5">XPRTase</shortName>
        <ecNumber evidence="5 6">2.4.2.22</ecNumber>
    </recommendedName>
</protein>
<name>A0A9W6NE16_9PSED</name>
<keyword evidence="3 5" id="KW-0808">Transferase</keyword>
<evidence type="ECO:0000256" key="3">
    <source>
        <dbReference type="ARBA" id="ARBA00022679"/>
    </source>
</evidence>
<keyword evidence="2 5" id="KW-0328">Glycosyltransferase</keyword>
<feature type="domain" description="Phosphoribosyltransferase" evidence="7">
    <location>
        <begin position="32"/>
        <end position="174"/>
    </location>
</feature>
<dbReference type="NCBIfam" id="TIGR01744">
    <property type="entry name" value="XPRTase"/>
    <property type="match status" value="1"/>
</dbReference>
<dbReference type="EMBL" id="BSFN01000001">
    <property type="protein sequence ID" value="GLK87538.1"/>
    <property type="molecule type" value="Genomic_DNA"/>
</dbReference>
<dbReference type="NCBIfam" id="NF006671">
    <property type="entry name" value="PRK09219.1"/>
    <property type="match status" value="1"/>
</dbReference>
<comment type="subunit">
    <text evidence="5">Homodimer.</text>
</comment>